<reference evidence="2 3" key="1">
    <citation type="submission" date="2019-01" db="EMBL/GenBank/DDBJ databases">
        <title>Draft genome sequences of the type strains of six Macrococcus species.</title>
        <authorList>
            <person name="Mazhar S."/>
            <person name="Altermann E."/>
            <person name="Hill C."/>
            <person name="Mcauliffe O."/>
        </authorList>
    </citation>
    <scope>NUCLEOTIDE SEQUENCE [LARGE SCALE GENOMIC DNA]</scope>
    <source>
        <strain evidence="2 3">CCM4815</strain>
    </source>
</reference>
<feature type="compositionally biased region" description="Polar residues" evidence="1">
    <location>
        <begin position="50"/>
        <end position="63"/>
    </location>
</feature>
<name>A0A4R6BSC1_9STAP</name>
<proteinExistence type="predicted"/>
<dbReference type="AlphaFoldDB" id="A0A4R6BSC1"/>
<organism evidence="2 3">
    <name type="scientific">Macrococcus lamae</name>
    <dbReference type="NCBI Taxonomy" id="198484"/>
    <lineage>
        <taxon>Bacteria</taxon>
        <taxon>Bacillati</taxon>
        <taxon>Bacillota</taxon>
        <taxon>Bacilli</taxon>
        <taxon>Bacillales</taxon>
        <taxon>Staphylococcaceae</taxon>
        <taxon>Macrococcus</taxon>
    </lineage>
</organism>
<dbReference type="OrthoDB" id="9842553at2"/>
<dbReference type="Proteomes" id="UP000294802">
    <property type="component" value="Unassembled WGS sequence"/>
</dbReference>
<feature type="region of interest" description="Disordered" evidence="1">
    <location>
        <begin position="42"/>
        <end position="72"/>
    </location>
</feature>
<protein>
    <submittedName>
        <fullName evidence="2">Uncharacterized protein</fullName>
    </submittedName>
</protein>
<evidence type="ECO:0000313" key="2">
    <source>
        <dbReference type="EMBL" id="TDM06988.1"/>
    </source>
</evidence>
<accession>A0A4R6BSC1</accession>
<keyword evidence="3" id="KW-1185">Reference proteome</keyword>
<gene>
    <name evidence="2" type="ORF">ERX29_09765</name>
</gene>
<evidence type="ECO:0000256" key="1">
    <source>
        <dbReference type="SAM" id="MobiDB-lite"/>
    </source>
</evidence>
<dbReference type="RefSeq" id="WP_133444494.1">
    <property type="nucleotide sequence ID" value="NZ_SCWB01000019.1"/>
</dbReference>
<sequence length="72" mass="8276">MLKLPDITDKQIIEQMKEGTFNYNGIKYGSTYKEVLKQIGKPPVKEPSTDYPTTFGSDYGNKSHSVRYRLTE</sequence>
<comment type="caution">
    <text evidence="2">The sequence shown here is derived from an EMBL/GenBank/DDBJ whole genome shotgun (WGS) entry which is preliminary data.</text>
</comment>
<evidence type="ECO:0000313" key="3">
    <source>
        <dbReference type="Proteomes" id="UP000294802"/>
    </source>
</evidence>
<dbReference type="EMBL" id="SCWB01000019">
    <property type="protein sequence ID" value="TDM06988.1"/>
    <property type="molecule type" value="Genomic_DNA"/>
</dbReference>